<protein>
    <submittedName>
        <fullName evidence="1">Uncharacterized protein</fullName>
    </submittedName>
</protein>
<proteinExistence type="predicted"/>
<dbReference type="EMBL" id="LR797049">
    <property type="protein sequence ID" value="CAB4183661.1"/>
    <property type="molecule type" value="Genomic_DNA"/>
</dbReference>
<organism evidence="1">
    <name type="scientific">uncultured Caudovirales phage</name>
    <dbReference type="NCBI Taxonomy" id="2100421"/>
    <lineage>
        <taxon>Viruses</taxon>
        <taxon>Duplodnaviria</taxon>
        <taxon>Heunggongvirae</taxon>
        <taxon>Uroviricota</taxon>
        <taxon>Caudoviricetes</taxon>
        <taxon>Peduoviridae</taxon>
        <taxon>Maltschvirus</taxon>
        <taxon>Maltschvirus maltsch</taxon>
    </lineage>
</organism>
<name>A0A6J5QQA0_9CAUD</name>
<reference evidence="1" key="1">
    <citation type="submission" date="2020-05" db="EMBL/GenBank/DDBJ databases">
        <authorList>
            <person name="Chiriac C."/>
            <person name="Salcher M."/>
            <person name="Ghai R."/>
            <person name="Kavagutti S V."/>
        </authorList>
    </citation>
    <scope>NUCLEOTIDE SEQUENCE</scope>
</reference>
<evidence type="ECO:0000313" key="1">
    <source>
        <dbReference type="EMBL" id="CAB4183661.1"/>
    </source>
</evidence>
<gene>
    <name evidence="1" type="ORF">UFOVP1106_39</name>
</gene>
<accession>A0A6J5QQA0</accession>
<sequence>MFLTALFEMIKTAFAFGTKAIPTDKMREEKQTIHVQRLTLQEKDKILNESILFLDLHPRLMPDDYVNWKFDLMDFDDISEIRKLLSQRYANRIKRSLKYKQ</sequence>